<gene>
    <name evidence="2" type="ORF">H8K26_16695</name>
</gene>
<evidence type="ECO:0008006" key="4">
    <source>
        <dbReference type="Google" id="ProtNLM"/>
    </source>
</evidence>
<reference evidence="2 3" key="1">
    <citation type="submission" date="2020-08" db="EMBL/GenBank/DDBJ databases">
        <title>Novel species isolated from subtropical streams in China.</title>
        <authorList>
            <person name="Lu H."/>
        </authorList>
    </citation>
    <scope>NUCLEOTIDE SEQUENCE [LARGE SCALE GENOMIC DNA]</scope>
    <source>
        <strain evidence="2 3">CCTCC AB 2015119</strain>
    </source>
</reference>
<dbReference type="RefSeq" id="WP_190481038.1">
    <property type="nucleotide sequence ID" value="NZ_JACOFT010000007.1"/>
</dbReference>
<evidence type="ECO:0000256" key="1">
    <source>
        <dbReference type="SAM" id="Phobius"/>
    </source>
</evidence>
<organism evidence="2 3">
    <name type="scientific">Undibacterium aquatile</name>
    <dbReference type="NCBI Taxonomy" id="1537398"/>
    <lineage>
        <taxon>Bacteria</taxon>
        <taxon>Pseudomonadati</taxon>
        <taxon>Pseudomonadota</taxon>
        <taxon>Betaproteobacteria</taxon>
        <taxon>Burkholderiales</taxon>
        <taxon>Oxalobacteraceae</taxon>
        <taxon>Undibacterium</taxon>
    </lineage>
</organism>
<comment type="caution">
    <text evidence="2">The sequence shown here is derived from an EMBL/GenBank/DDBJ whole genome shotgun (WGS) entry which is preliminary data.</text>
</comment>
<keyword evidence="3" id="KW-1185">Reference proteome</keyword>
<dbReference type="Proteomes" id="UP000637632">
    <property type="component" value="Unassembled WGS sequence"/>
</dbReference>
<sequence length="120" mass="13291">MTTQEFKGPVDNVAGRDINIYPPTEPVEIDPSVSRYCSQCDGVTWRYTRHCIHCGFDQFVHDADVNAARLQKFKIKLGMGLAVIGFSLATLGNYLPQKMRVWTLSIGGLCLLAAMGIVKN</sequence>
<protein>
    <recommendedName>
        <fullName evidence="4">DUF983 domain-containing protein</fullName>
    </recommendedName>
</protein>
<keyword evidence="1" id="KW-1133">Transmembrane helix</keyword>
<keyword evidence="1" id="KW-0472">Membrane</keyword>
<name>A0ABR6XJN6_9BURK</name>
<proteinExistence type="predicted"/>
<feature type="transmembrane region" description="Helical" evidence="1">
    <location>
        <begin position="77"/>
        <end position="95"/>
    </location>
</feature>
<evidence type="ECO:0000313" key="3">
    <source>
        <dbReference type="Proteomes" id="UP000637632"/>
    </source>
</evidence>
<accession>A0ABR6XJN6</accession>
<evidence type="ECO:0000313" key="2">
    <source>
        <dbReference type="EMBL" id="MBC3813081.1"/>
    </source>
</evidence>
<dbReference type="EMBL" id="JACOFT010000007">
    <property type="protein sequence ID" value="MBC3813081.1"/>
    <property type="molecule type" value="Genomic_DNA"/>
</dbReference>
<keyword evidence="1" id="KW-0812">Transmembrane</keyword>
<feature type="transmembrane region" description="Helical" evidence="1">
    <location>
        <begin position="101"/>
        <end position="118"/>
    </location>
</feature>